<dbReference type="InterPro" id="IPR045864">
    <property type="entry name" value="aa-tRNA-synth_II/BPL/LPL"/>
</dbReference>
<dbReference type="EMBL" id="UINC01016709">
    <property type="protein sequence ID" value="SVA69371.1"/>
    <property type="molecule type" value="Genomic_DNA"/>
</dbReference>
<dbReference type="PANTHER" id="PTHR43679">
    <property type="entry name" value="OCTANOYLTRANSFERASE LIPM-RELATED"/>
    <property type="match status" value="1"/>
</dbReference>
<dbReference type="PANTHER" id="PTHR43679:SF2">
    <property type="entry name" value="OCTANOYL-[GCVH]:PROTEIN N-OCTANOYLTRANSFERASE"/>
    <property type="match status" value="1"/>
</dbReference>
<accession>A0A381XY78</accession>
<dbReference type="PROSITE" id="PS51733">
    <property type="entry name" value="BPL_LPL_CATALYTIC"/>
    <property type="match status" value="1"/>
</dbReference>
<organism evidence="2">
    <name type="scientific">marine metagenome</name>
    <dbReference type="NCBI Taxonomy" id="408172"/>
    <lineage>
        <taxon>unclassified sequences</taxon>
        <taxon>metagenomes</taxon>
        <taxon>ecological metagenomes</taxon>
    </lineage>
</organism>
<dbReference type="Gene3D" id="3.30.930.10">
    <property type="entry name" value="Bira Bifunctional Protein, Domain 2"/>
    <property type="match status" value="1"/>
</dbReference>
<dbReference type="CDD" id="cd16443">
    <property type="entry name" value="LplA"/>
    <property type="match status" value="1"/>
</dbReference>
<feature type="domain" description="BPL/LPL catalytic" evidence="1">
    <location>
        <begin position="30"/>
        <end position="243"/>
    </location>
</feature>
<sequence>MRTWRLIKDIPRSGSFNMAADQVLLDKCRDDADPVFRLYDWECPTLSLGKNEKIDSLIDLQECQNLSIPVVRRMTGGKAVLHGFDLTYSLAAGVLDSQFPGGILDNYQFLARGFKHFFLKLGLNPVLLKKSPQKKKTEPHICFSEPSSYEILIEGRKIIGSAQRVRITRGKNSQPKRFFLQHGSILLKDSIPLILKIFPYAHEKVLRREIHSLQSVGIYPKYSKKELISLLIESLRKTFEIEWNNRNWNAKELNSIADCEKAYQPLEVQHV</sequence>
<evidence type="ECO:0000313" key="2">
    <source>
        <dbReference type="EMBL" id="SVA69371.1"/>
    </source>
</evidence>
<dbReference type="InterPro" id="IPR050664">
    <property type="entry name" value="Octanoyltrans_LipM/LipL"/>
</dbReference>
<name>A0A381XY78_9ZZZZ</name>
<proteinExistence type="predicted"/>
<reference evidence="2" key="1">
    <citation type="submission" date="2018-05" db="EMBL/GenBank/DDBJ databases">
        <authorList>
            <person name="Lanie J.A."/>
            <person name="Ng W.-L."/>
            <person name="Kazmierczak K.M."/>
            <person name="Andrzejewski T.M."/>
            <person name="Davidsen T.M."/>
            <person name="Wayne K.J."/>
            <person name="Tettelin H."/>
            <person name="Glass J.I."/>
            <person name="Rusch D."/>
            <person name="Podicherti R."/>
            <person name="Tsui H.-C.T."/>
            <person name="Winkler M.E."/>
        </authorList>
    </citation>
    <scope>NUCLEOTIDE SEQUENCE</scope>
</reference>
<gene>
    <name evidence="2" type="ORF">METZ01_LOCUS122225</name>
</gene>
<protein>
    <recommendedName>
        <fullName evidence="1">BPL/LPL catalytic domain-containing protein</fullName>
    </recommendedName>
</protein>
<dbReference type="SUPFAM" id="SSF55681">
    <property type="entry name" value="Class II aaRS and biotin synthetases"/>
    <property type="match status" value="1"/>
</dbReference>
<dbReference type="AlphaFoldDB" id="A0A381XY78"/>
<evidence type="ECO:0000259" key="1">
    <source>
        <dbReference type="PROSITE" id="PS51733"/>
    </source>
</evidence>
<dbReference type="Pfam" id="PF21948">
    <property type="entry name" value="LplA-B_cat"/>
    <property type="match status" value="1"/>
</dbReference>
<dbReference type="InterPro" id="IPR004143">
    <property type="entry name" value="BPL_LPL_catalytic"/>
</dbReference>